<gene>
    <name evidence="1" type="ORF">ADEAN_000975600</name>
</gene>
<accession>A0A7G2CQW7</accession>
<evidence type="ECO:0000313" key="1">
    <source>
        <dbReference type="EMBL" id="CAD2222216.1"/>
    </source>
</evidence>
<dbReference type="OrthoDB" id="272625at2759"/>
<sequence>MEVAIPVLKEQTVDVDRKWWCQYLFFLGSQVEQDAATALSITKEAIYLFQQLVDTTADDENLKLLKNRLQFLLFSEFKLFSCQEPLLAEKDVLSLAQLLRELADGEDADVREVCFLSESEVFLRRYNMGEHDSDAATIFSIANVNKCMTDLNNLQLLADTLRCTATGLHCTKLGGLALEIQMSIIERTVESHGDCAVERNALHVMSLFSNVYEGLSTLEEKSKIVSLLKSYLYNNVRAASGEDTAGSLAAIQTFVEYFAVDAWNTAVKCNATRQRQLASYWKDVAVDFANLLFAENVTKETLYHFHEIMPLL</sequence>
<dbReference type="VEuPathDB" id="TriTrypDB:ADEAN_000975600"/>
<evidence type="ECO:0000313" key="2">
    <source>
        <dbReference type="Proteomes" id="UP000515908"/>
    </source>
</evidence>
<name>A0A7G2CQW7_9TRYP</name>
<organism evidence="1 2">
    <name type="scientific">Angomonas deanei</name>
    <dbReference type="NCBI Taxonomy" id="59799"/>
    <lineage>
        <taxon>Eukaryota</taxon>
        <taxon>Discoba</taxon>
        <taxon>Euglenozoa</taxon>
        <taxon>Kinetoplastea</taxon>
        <taxon>Metakinetoplastina</taxon>
        <taxon>Trypanosomatida</taxon>
        <taxon>Trypanosomatidae</taxon>
        <taxon>Strigomonadinae</taxon>
        <taxon>Angomonas</taxon>
    </lineage>
</organism>
<reference evidence="1 2" key="1">
    <citation type="submission" date="2020-08" db="EMBL/GenBank/DDBJ databases">
        <authorList>
            <person name="Newling K."/>
            <person name="Davey J."/>
            <person name="Forrester S."/>
        </authorList>
    </citation>
    <scope>NUCLEOTIDE SEQUENCE [LARGE SCALE GENOMIC DNA]</scope>
    <source>
        <strain evidence="2">Crithidia deanei Carvalho (ATCC PRA-265)</strain>
    </source>
</reference>
<proteinExistence type="predicted"/>
<protein>
    <submittedName>
        <fullName evidence="1">Uncharacterized protein</fullName>
    </submittedName>
</protein>
<dbReference type="AlphaFoldDB" id="A0A7G2CQW7"/>
<dbReference type="Proteomes" id="UP000515908">
    <property type="component" value="Chromosome 25"/>
</dbReference>
<keyword evidence="2" id="KW-1185">Reference proteome</keyword>
<dbReference type="EMBL" id="LR877169">
    <property type="protein sequence ID" value="CAD2222216.1"/>
    <property type="molecule type" value="Genomic_DNA"/>
</dbReference>